<evidence type="ECO:0000313" key="1">
    <source>
        <dbReference type="EMBL" id="KAK8142005.1"/>
    </source>
</evidence>
<accession>A0AAW0RIV1</accession>
<evidence type="ECO:0008006" key="3">
    <source>
        <dbReference type="Google" id="ProtNLM"/>
    </source>
</evidence>
<comment type="caution">
    <text evidence="1">The sequence shown here is derived from an EMBL/GenBank/DDBJ whole genome shotgun (WGS) entry which is preliminary data.</text>
</comment>
<reference evidence="1 2" key="1">
    <citation type="submission" date="2020-02" db="EMBL/GenBank/DDBJ databases">
        <title>Comparative genomics of the hypocrealean fungal genus Beauvera.</title>
        <authorList>
            <person name="Showalter D.N."/>
            <person name="Bushley K.E."/>
            <person name="Rehner S.A."/>
        </authorList>
    </citation>
    <scope>NUCLEOTIDE SEQUENCE [LARGE SCALE GENOMIC DNA]</scope>
    <source>
        <strain evidence="1 2">ARSEF4384</strain>
    </source>
</reference>
<evidence type="ECO:0000313" key="2">
    <source>
        <dbReference type="Proteomes" id="UP001397290"/>
    </source>
</evidence>
<keyword evidence="2" id="KW-1185">Reference proteome</keyword>
<sequence>MELQAIIKRVGVEVLMAENPTHYGYHHGPIYPSDIAVISSVNTKVCDLVVTSYGEMCGKSYTMNSQLFRHMREEHPNFLITLPHRAPRTTDEKRLGRNAIKRWVLDGGWRRARYFNEPQRLDPDLLIMQYADCFELLARRSEEFRATFGAEFHRPNLTQASWYSARV</sequence>
<organism evidence="1 2">
    <name type="scientific">Beauveria asiatica</name>
    <dbReference type="NCBI Taxonomy" id="1069075"/>
    <lineage>
        <taxon>Eukaryota</taxon>
        <taxon>Fungi</taxon>
        <taxon>Dikarya</taxon>
        <taxon>Ascomycota</taxon>
        <taxon>Pezizomycotina</taxon>
        <taxon>Sordariomycetes</taxon>
        <taxon>Hypocreomycetidae</taxon>
        <taxon>Hypocreales</taxon>
        <taxon>Cordycipitaceae</taxon>
        <taxon>Beauveria</taxon>
    </lineage>
</organism>
<dbReference type="AlphaFoldDB" id="A0AAW0RIV1"/>
<proteinExistence type="predicted"/>
<protein>
    <recommendedName>
        <fullName evidence="3">C2H2-type domain-containing protein</fullName>
    </recommendedName>
</protein>
<name>A0AAW0RIV1_9HYPO</name>
<gene>
    <name evidence="1" type="ORF">G3M48_009494</name>
</gene>
<dbReference type="EMBL" id="JAAHCF010000778">
    <property type="protein sequence ID" value="KAK8142005.1"/>
    <property type="molecule type" value="Genomic_DNA"/>
</dbReference>
<dbReference type="Proteomes" id="UP001397290">
    <property type="component" value="Unassembled WGS sequence"/>
</dbReference>